<evidence type="ECO:0008006" key="2">
    <source>
        <dbReference type="Google" id="ProtNLM"/>
    </source>
</evidence>
<dbReference type="EMBL" id="DTFF01000080">
    <property type="protein sequence ID" value="HGI88466.1"/>
    <property type="molecule type" value="Genomic_DNA"/>
</dbReference>
<dbReference type="AlphaFoldDB" id="A0A7C4FHM9"/>
<proteinExistence type="predicted"/>
<organism evidence="1">
    <name type="scientific">Ignisphaera aggregans</name>
    <dbReference type="NCBI Taxonomy" id="334771"/>
    <lineage>
        <taxon>Archaea</taxon>
        <taxon>Thermoproteota</taxon>
        <taxon>Thermoprotei</taxon>
        <taxon>Desulfurococcales</taxon>
        <taxon>Desulfurococcaceae</taxon>
        <taxon>Ignisphaera</taxon>
    </lineage>
</organism>
<protein>
    <recommendedName>
        <fullName evidence="2">Thioredoxin-like fold domain-containing protein</fullName>
    </recommendedName>
</protein>
<evidence type="ECO:0000313" key="1">
    <source>
        <dbReference type="EMBL" id="HGI88466.1"/>
    </source>
</evidence>
<comment type="caution">
    <text evidence="1">The sequence shown here is derived from an EMBL/GenBank/DDBJ whole genome shotgun (WGS) entry which is preliminary data.</text>
</comment>
<sequence length="116" mass="12740">MDKKPLEITIFMGLDEVSNAALSNLIKACNFLNKKYSVRVFVNPINLWHDSINSAIRGLPVIVIGNKKIFSGYSPDVNELVKEILKIIKSDEGVATEALLPFTKFEGGFLSAAIAD</sequence>
<reference evidence="1" key="1">
    <citation type="journal article" date="2020" name="mSystems">
        <title>Genome- and Community-Level Interaction Insights into Carbon Utilization and Element Cycling Functions of Hydrothermarchaeota in Hydrothermal Sediment.</title>
        <authorList>
            <person name="Zhou Z."/>
            <person name="Liu Y."/>
            <person name="Xu W."/>
            <person name="Pan J."/>
            <person name="Luo Z.H."/>
            <person name="Li M."/>
        </authorList>
    </citation>
    <scope>NUCLEOTIDE SEQUENCE [LARGE SCALE GENOMIC DNA]</scope>
    <source>
        <strain evidence="1">SpSt-732</strain>
    </source>
</reference>
<accession>A0A7C4FHM9</accession>
<gene>
    <name evidence="1" type="ORF">ENV14_08810</name>
</gene>
<name>A0A7C4FHM9_9CREN</name>